<proteinExistence type="inferred from homology"/>
<comment type="similarity">
    <text evidence="1">Belongs to the bacterial solute-binding protein 8 family.</text>
</comment>
<dbReference type="PANTHER" id="PTHR30535:SF4">
    <property type="entry name" value="HEMIN-BINDING PERIPLASMIC PROTEIN HMUT"/>
    <property type="match status" value="1"/>
</dbReference>
<dbReference type="Gene3D" id="3.40.50.1980">
    <property type="entry name" value="Nitrogenase molybdenum iron protein domain"/>
    <property type="match status" value="2"/>
</dbReference>
<evidence type="ECO:0000313" key="3">
    <source>
        <dbReference type="EMBL" id="MDI2098756.1"/>
    </source>
</evidence>
<dbReference type="RefSeq" id="WP_281488534.1">
    <property type="nucleotide sequence ID" value="NZ_CP159582.1"/>
</dbReference>
<evidence type="ECO:0000256" key="1">
    <source>
        <dbReference type="ARBA" id="ARBA00008814"/>
    </source>
</evidence>
<evidence type="ECO:0000313" key="4">
    <source>
        <dbReference type="Proteomes" id="UP001321506"/>
    </source>
</evidence>
<dbReference type="InterPro" id="IPR002491">
    <property type="entry name" value="ABC_transptr_periplasmic_BD"/>
</dbReference>
<protein>
    <submittedName>
        <fullName evidence="3">ABC transporter substrate-binding protein</fullName>
    </submittedName>
</protein>
<dbReference type="Pfam" id="PF01497">
    <property type="entry name" value="Peripla_BP_2"/>
    <property type="match status" value="1"/>
</dbReference>
<sequence length="397" mass="41538">MITPERTGERRPRARHKGAVAASVAVRNLRGRRVRRLAAVGVVAALLTGCTSPSTGAQNGASTGGVAPRVPLSELQVLDDPRAYEGGSTAVLADADIEPIDPAPEQQLPVRVVSHDLAGDVEVTVTSTDRIIGFDMAGSINATLAGLGFADRLVGRDISSTFPEVEELPIVTSSAHTINIEAVLSLRPTLVITDGSIGPIDVVLQLRDAGVPVVFVERDPSIEGILELARQVAAAVGAPAAGEALAQQLSQQIDAKIAEIAEIAPDADEQKLRVVFLYLRGTSGIYYLFGDESGADVLITSLGARDVAAEIGWDGMKPVTDEAMVAANPDLVLVMTHGLESVGGIDGLLEDRPALALTNAGQHRRFVDMADGDILGFGPRFPDVLDALARAFYAPEG</sequence>
<reference evidence="3 4" key="1">
    <citation type="submission" date="2023-04" db="EMBL/GenBank/DDBJ databases">
        <title>Klugiella caeni sp. nov. isolated from the sludge of biochemical tank.</title>
        <authorList>
            <person name="Geng K."/>
        </authorList>
    </citation>
    <scope>NUCLEOTIDE SEQUENCE [LARGE SCALE GENOMIC DNA]</scope>
    <source>
        <strain evidence="3 4">YN-L-19</strain>
    </source>
</reference>
<dbReference type="Proteomes" id="UP001321506">
    <property type="component" value="Unassembled WGS sequence"/>
</dbReference>
<comment type="caution">
    <text evidence="3">The sequence shown here is derived from an EMBL/GenBank/DDBJ whole genome shotgun (WGS) entry which is preliminary data.</text>
</comment>
<dbReference type="InterPro" id="IPR050902">
    <property type="entry name" value="ABC_Transporter_SBP"/>
</dbReference>
<dbReference type="PANTHER" id="PTHR30535">
    <property type="entry name" value="VITAMIN B12-BINDING PROTEIN"/>
    <property type="match status" value="1"/>
</dbReference>
<dbReference type="AlphaFoldDB" id="A0AAW6T7R6"/>
<dbReference type="EMBL" id="JASATX010000002">
    <property type="protein sequence ID" value="MDI2098756.1"/>
    <property type="molecule type" value="Genomic_DNA"/>
</dbReference>
<organism evidence="3 4">
    <name type="scientific">Ruicaihuangia caeni</name>
    <dbReference type="NCBI Taxonomy" id="3042517"/>
    <lineage>
        <taxon>Bacteria</taxon>
        <taxon>Bacillati</taxon>
        <taxon>Actinomycetota</taxon>
        <taxon>Actinomycetes</taxon>
        <taxon>Micrococcales</taxon>
        <taxon>Microbacteriaceae</taxon>
        <taxon>Ruicaihuangia</taxon>
    </lineage>
</organism>
<keyword evidence="4" id="KW-1185">Reference proteome</keyword>
<name>A0AAW6T7R6_9MICO</name>
<feature type="domain" description="Fe/B12 periplasmic-binding" evidence="2">
    <location>
        <begin position="130"/>
        <end position="396"/>
    </location>
</feature>
<accession>A0AAW6T7R6</accession>
<dbReference type="PROSITE" id="PS50983">
    <property type="entry name" value="FE_B12_PBP"/>
    <property type="match status" value="1"/>
</dbReference>
<dbReference type="SUPFAM" id="SSF53807">
    <property type="entry name" value="Helical backbone' metal receptor"/>
    <property type="match status" value="1"/>
</dbReference>
<evidence type="ECO:0000259" key="2">
    <source>
        <dbReference type="PROSITE" id="PS50983"/>
    </source>
</evidence>
<gene>
    <name evidence="3" type="ORF">QF206_07230</name>
</gene>